<dbReference type="CDD" id="cd01392">
    <property type="entry name" value="HTH_LacI"/>
    <property type="match status" value="1"/>
</dbReference>
<dbReference type="SMART" id="SM00354">
    <property type="entry name" value="HTH_LACI"/>
    <property type="match status" value="1"/>
</dbReference>
<dbReference type="Proteomes" id="UP000746503">
    <property type="component" value="Unassembled WGS sequence"/>
</dbReference>
<keyword evidence="3" id="KW-0804">Transcription</keyword>
<dbReference type="EMBL" id="JAAVJB010000453">
    <property type="protein sequence ID" value="NJP69269.1"/>
    <property type="molecule type" value="Genomic_DNA"/>
</dbReference>
<dbReference type="Pfam" id="PF00356">
    <property type="entry name" value="LacI"/>
    <property type="match status" value="1"/>
</dbReference>
<evidence type="ECO:0000313" key="7">
    <source>
        <dbReference type="Proteomes" id="UP000746503"/>
    </source>
</evidence>
<reference evidence="6 7" key="1">
    <citation type="submission" date="2020-03" db="EMBL/GenBank/DDBJ databases">
        <title>Draft genome of Streptomyces sp. ventii, isolated from the Axial Seamount in the Pacific Ocean, and resequencing of the two type strains Streptomyces lonarensis strain NCL 716 and Streptomyces bohaiensis strain 11A07.</title>
        <authorList>
            <person name="Loughran R.M."/>
            <person name="Pfannmuller K.M."/>
            <person name="Wasson B.J."/>
            <person name="Deadmond M.C."/>
            <person name="Paddock B.E."/>
            <person name="Koyack M.J."/>
            <person name="Gallegos D.A."/>
            <person name="Mitchell E.A."/>
            <person name="Ushijima B."/>
            <person name="Saw J.H."/>
            <person name="Mcphail K.L."/>
            <person name="Videau P."/>
        </authorList>
    </citation>
    <scope>NUCLEOTIDE SEQUENCE [LARGE SCALE GENOMIC DNA]</scope>
    <source>
        <strain evidence="7">5675061</strain>
    </source>
</reference>
<dbReference type="InterPro" id="IPR010982">
    <property type="entry name" value="Lambda_DNA-bd_dom_sf"/>
</dbReference>
<organism evidence="6 7">
    <name type="scientific">Streptomyces spiramenti</name>
    <dbReference type="NCBI Taxonomy" id="2720606"/>
    <lineage>
        <taxon>Bacteria</taxon>
        <taxon>Bacillati</taxon>
        <taxon>Actinomycetota</taxon>
        <taxon>Actinomycetes</taxon>
        <taxon>Kitasatosporales</taxon>
        <taxon>Streptomycetaceae</taxon>
        <taxon>Streptomyces</taxon>
    </lineage>
</organism>
<gene>
    <name evidence="6" type="ORF">HCJ92_24080</name>
</gene>
<keyword evidence="2" id="KW-0238">DNA-binding</keyword>
<dbReference type="PRINTS" id="PR00036">
    <property type="entry name" value="HTHLACI"/>
</dbReference>
<feature type="compositionally biased region" description="Basic and acidic residues" evidence="4">
    <location>
        <begin position="224"/>
        <end position="245"/>
    </location>
</feature>
<keyword evidence="1" id="KW-0805">Transcription regulation</keyword>
<keyword evidence="7" id="KW-1185">Reference proteome</keyword>
<evidence type="ECO:0000256" key="3">
    <source>
        <dbReference type="ARBA" id="ARBA00023163"/>
    </source>
</evidence>
<protein>
    <submittedName>
        <fullName evidence="6">LacI family transcriptional regulator</fullName>
    </submittedName>
</protein>
<evidence type="ECO:0000256" key="2">
    <source>
        <dbReference type="ARBA" id="ARBA00023125"/>
    </source>
</evidence>
<dbReference type="CDD" id="cd06267">
    <property type="entry name" value="PBP1_LacI_sugar_binding-like"/>
    <property type="match status" value="1"/>
</dbReference>
<evidence type="ECO:0000256" key="4">
    <source>
        <dbReference type="SAM" id="MobiDB-lite"/>
    </source>
</evidence>
<dbReference type="InterPro" id="IPR028082">
    <property type="entry name" value="Peripla_BP_I"/>
</dbReference>
<dbReference type="PROSITE" id="PS50932">
    <property type="entry name" value="HTH_LACI_2"/>
    <property type="match status" value="1"/>
</dbReference>
<dbReference type="PANTHER" id="PTHR30146">
    <property type="entry name" value="LACI-RELATED TRANSCRIPTIONAL REPRESSOR"/>
    <property type="match status" value="1"/>
</dbReference>
<dbReference type="Gene3D" id="3.40.50.2300">
    <property type="match status" value="1"/>
</dbReference>
<proteinExistence type="predicted"/>
<dbReference type="PANTHER" id="PTHR30146:SF109">
    <property type="entry name" value="HTH-TYPE TRANSCRIPTIONAL REGULATOR GALS"/>
    <property type="match status" value="1"/>
</dbReference>
<dbReference type="Gene3D" id="1.10.260.40">
    <property type="entry name" value="lambda repressor-like DNA-binding domains"/>
    <property type="match status" value="1"/>
</dbReference>
<evidence type="ECO:0000313" key="6">
    <source>
        <dbReference type="EMBL" id="NJP69269.1"/>
    </source>
</evidence>
<feature type="region of interest" description="Disordered" evidence="4">
    <location>
        <begin position="214"/>
        <end position="245"/>
    </location>
</feature>
<dbReference type="SUPFAM" id="SSF47413">
    <property type="entry name" value="lambda repressor-like DNA-binding domains"/>
    <property type="match status" value="1"/>
</dbReference>
<feature type="domain" description="HTH lacI-type" evidence="5">
    <location>
        <begin position="12"/>
        <end position="66"/>
    </location>
</feature>
<accession>A0ABX1AQA8</accession>
<evidence type="ECO:0000256" key="1">
    <source>
        <dbReference type="ARBA" id="ARBA00023015"/>
    </source>
</evidence>
<evidence type="ECO:0000259" key="5">
    <source>
        <dbReference type="PROSITE" id="PS50932"/>
    </source>
</evidence>
<sequence length="245" mass="24862">MTTEHAPASGRPTLEQVARVAGVSRATVSRVVNGEATVDPRLRELVEQAVTATRYVPNRAARSLVTGRTDSVALVVSEPDPAPDAPRAGGAGVPPGKAGALADPVFGRTVTGLLRVFGPRGVQLPVSHAGDEDARSRLLGYLGQGHADGVVLLPARSGDPLVERLARGPLPLVLVGRPAGAVSVPYVALDQRAGGVLAAEHLLGLGCSRPAVLTGPPTGSGADPAHRERGAGFRDTVADHGAGEA</sequence>
<dbReference type="Pfam" id="PF00532">
    <property type="entry name" value="Peripla_BP_1"/>
    <property type="match status" value="1"/>
</dbReference>
<dbReference type="InterPro" id="IPR000843">
    <property type="entry name" value="HTH_LacI"/>
</dbReference>
<name>A0ABX1AQA8_9ACTN</name>
<dbReference type="RefSeq" id="WP_167935716.1">
    <property type="nucleotide sequence ID" value="NZ_JAAVJB010000453.1"/>
</dbReference>
<comment type="caution">
    <text evidence="6">The sequence shown here is derived from an EMBL/GenBank/DDBJ whole genome shotgun (WGS) entry which is preliminary data.</text>
</comment>
<dbReference type="SUPFAM" id="SSF53822">
    <property type="entry name" value="Periplasmic binding protein-like I"/>
    <property type="match status" value="1"/>
</dbReference>
<dbReference type="InterPro" id="IPR001761">
    <property type="entry name" value="Peripla_BP/Lac1_sug-bd_dom"/>
</dbReference>
<feature type="non-terminal residue" evidence="6">
    <location>
        <position position="245"/>
    </location>
</feature>